<feature type="transmembrane region" description="Helical" evidence="7">
    <location>
        <begin position="539"/>
        <end position="563"/>
    </location>
</feature>
<dbReference type="AlphaFoldDB" id="A0AAV2YLK5"/>
<evidence type="ECO:0000256" key="3">
    <source>
        <dbReference type="ARBA" id="ARBA00022448"/>
    </source>
</evidence>
<dbReference type="GO" id="GO:0016020">
    <property type="term" value="C:membrane"/>
    <property type="evidence" value="ECO:0007669"/>
    <property type="project" value="UniProtKB-SubCell"/>
</dbReference>
<dbReference type="Proteomes" id="UP001146120">
    <property type="component" value="Unassembled WGS sequence"/>
</dbReference>
<feature type="transmembrane region" description="Helical" evidence="7">
    <location>
        <begin position="202"/>
        <end position="221"/>
    </location>
</feature>
<feature type="transmembrane region" description="Helical" evidence="7">
    <location>
        <begin position="278"/>
        <end position="296"/>
    </location>
</feature>
<dbReference type="Pfam" id="PF03092">
    <property type="entry name" value="BT1"/>
    <property type="match status" value="1"/>
</dbReference>
<sequence>MLDAAPLLEVLLGSAQSTTKMDANMNSMKASLSQQESFKLDFATMPSPTALANNAQHRPERPDGRFVAGNQFYNYEIYGSLRQGGAVKFLSIECLGLAAAIFSSVFSYAGLQSVLRPLLSAQLQLNKQQNLAVQRLVELPMALSLFIGLLSDCYPILGLRRKAYMIVGLALNAVAVLSIAGISSKLESEDADEEISPAIETLVILLAACASTGCMFTYLCTHTRLIELSQREPLCERGAIQATYLVFRRITQLASSCFAYIAMGAGNDSTRFHLSNSMMILALFSVAPLPLILLYWQEETYSLPCSMKVRANIFWRIMQQKAVWRVIAFIAFFTFFLGVRFNDSFNIVRMWSGATTDNAILVRSVADVVMLITVFIWRYFFINRPWRLFFCWAPIIMIVTQLVLSSLTCFDVVRDRYFFRSMSGVSAISDGVQLLENIVPLTEIIQEGSEGATVGLVLSLQRLIGLFVNTSSSNLFRGDNFYSPGEVLEDNTHVRWMVFLSLLLNYAINAVSFGGLFFLPQQKLDAQQMRMYGGFTKAASVSITIFSVIFFIYSAVINVLAFVPSMACRRAVGGEGCARP</sequence>
<proteinExistence type="inferred from homology"/>
<evidence type="ECO:0008006" key="10">
    <source>
        <dbReference type="Google" id="ProtNLM"/>
    </source>
</evidence>
<comment type="similarity">
    <text evidence="2">Belongs to the major facilitator superfamily. Folate-biopterin transporter (TC 2.A.71) family.</text>
</comment>
<dbReference type="SUPFAM" id="SSF103473">
    <property type="entry name" value="MFS general substrate transporter"/>
    <property type="match status" value="1"/>
</dbReference>
<evidence type="ECO:0000313" key="9">
    <source>
        <dbReference type="Proteomes" id="UP001146120"/>
    </source>
</evidence>
<keyword evidence="4 7" id="KW-0812">Transmembrane</keyword>
<accession>A0AAV2YLK5</accession>
<evidence type="ECO:0000256" key="6">
    <source>
        <dbReference type="ARBA" id="ARBA00023136"/>
    </source>
</evidence>
<keyword evidence="9" id="KW-1185">Reference proteome</keyword>
<reference evidence="8" key="1">
    <citation type="submission" date="2022-11" db="EMBL/GenBank/DDBJ databases">
        <authorList>
            <person name="Morgan W.R."/>
            <person name="Tartar A."/>
        </authorList>
    </citation>
    <scope>NUCLEOTIDE SEQUENCE</scope>
    <source>
        <strain evidence="8">ARSEF 373</strain>
    </source>
</reference>
<comment type="subcellular location">
    <subcellularLocation>
        <location evidence="1">Membrane</location>
        <topology evidence="1">Multi-pass membrane protein</topology>
    </subcellularLocation>
</comment>
<evidence type="ECO:0000313" key="8">
    <source>
        <dbReference type="EMBL" id="DAZ94825.1"/>
    </source>
</evidence>
<feature type="transmembrane region" description="Helical" evidence="7">
    <location>
        <begin position="163"/>
        <end position="182"/>
    </location>
</feature>
<evidence type="ECO:0000256" key="4">
    <source>
        <dbReference type="ARBA" id="ARBA00022692"/>
    </source>
</evidence>
<organism evidence="8 9">
    <name type="scientific">Lagenidium giganteum</name>
    <dbReference type="NCBI Taxonomy" id="4803"/>
    <lineage>
        <taxon>Eukaryota</taxon>
        <taxon>Sar</taxon>
        <taxon>Stramenopiles</taxon>
        <taxon>Oomycota</taxon>
        <taxon>Peronosporomycetes</taxon>
        <taxon>Pythiales</taxon>
        <taxon>Pythiaceae</taxon>
    </lineage>
</organism>
<evidence type="ECO:0000256" key="5">
    <source>
        <dbReference type="ARBA" id="ARBA00022989"/>
    </source>
</evidence>
<dbReference type="EMBL" id="DAKRPA010000231">
    <property type="protein sequence ID" value="DAZ94825.1"/>
    <property type="molecule type" value="Genomic_DNA"/>
</dbReference>
<evidence type="ECO:0000256" key="2">
    <source>
        <dbReference type="ARBA" id="ARBA00007015"/>
    </source>
</evidence>
<feature type="transmembrane region" description="Helical" evidence="7">
    <location>
        <begin position="89"/>
        <end position="111"/>
    </location>
</feature>
<dbReference type="PANTHER" id="PTHR31585:SF5">
    <property type="entry name" value="RNA-BINDING S4 DOMAIN-CONTAINING PROTEIN"/>
    <property type="match status" value="1"/>
</dbReference>
<keyword evidence="3" id="KW-0813">Transport</keyword>
<feature type="transmembrane region" description="Helical" evidence="7">
    <location>
        <begin position="496"/>
        <end position="519"/>
    </location>
</feature>
<dbReference type="InterPro" id="IPR036259">
    <property type="entry name" value="MFS_trans_sf"/>
</dbReference>
<comment type="caution">
    <text evidence="8">The sequence shown here is derived from an EMBL/GenBank/DDBJ whole genome shotgun (WGS) entry which is preliminary data.</text>
</comment>
<feature type="transmembrane region" description="Helical" evidence="7">
    <location>
        <begin position="386"/>
        <end position="413"/>
    </location>
</feature>
<protein>
    <recommendedName>
        <fullName evidence="10">Transmembrane protein</fullName>
    </recommendedName>
</protein>
<keyword evidence="6 7" id="KW-0472">Membrane</keyword>
<name>A0AAV2YLK5_9STRA</name>
<feature type="transmembrane region" description="Helical" evidence="7">
    <location>
        <begin position="131"/>
        <end position="151"/>
    </location>
</feature>
<dbReference type="PANTHER" id="PTHR31585">
    <property type="entry name" value="FOLATE-BIOPTERIN TRANSPORTER 1, CHLOROPLASTIC"/>
    <property type="match status" value="1"/>
</dbReference>
<reference evidence="8" key="2">
    <citation type="journal article" date="2023" name="Microbiol Resour">
        <title>Decontamination and Annotation of the Draft Genome Sequence of the Oomycete Lagenidium giganteum ARSEF 373.</title>
        <authorList>
            <person name="Morgan W.R."/>
            <person name="Tartar A."/>
        </authorList>
    </citation>
    <scope>NUCLEOTIDE SEQUENCE</scope>
    <source>
        <strain evidence="8">ARSEF 373</strain>
    </source>
</reference>
<feature type="transmembrane region" description="Helical" evidence="7">
    <location>
        <begin position="360"/>
        <end position="380"/>
    </location>
</feature>
<keyword evidence="5 7" id="KW-1133">Transmembrane helix</keyword>
<dbReference type="InterPro" id="IPR039309">
    <property type="entry name" value="BT1"/>
</dbReference>
<gene>
    <name evidence="8" type="ORF">N0F65_012852</name>
</gene>
<evidence type="ECO:0000256" key="7">
    <source>
        <dbReference type="SAM" id="Phobius"/>
    </source>
</evidence>
<evidence type="ECO:0000256" key="1">
    <source>
        <dbReference type="ARBA" id="ARBA00004141"/>
    </source>
</evidence>
<feature type="transmembrane region" description="Helical" evidence="7">
    <location>
        <begin position="322"/>
        <end position="339"/>
    </location>
</feature>